<dbReference type="AlphaFoldDB" id="A0A8J7SVD6"/>
<dbReference type="SUPFAM" id="SSF56752">
    <property type="entry name" value="D-aminoacid aminotransferase-like PLP-dependent enzymes"/>
    <property type="match status" value="1"/>
</dbReference>
<dbReference type="NCBIfam" id="NF005729">
    <property type="entry name" value="PRK07546.1-3"/>
    <property type="match status" value="1"/>
</dbReference>
<dbReference type="PROSITE" id="PS00770">
    <property type="entry name" value="AA_TRANSFER_CLASS_4"/>
    <property type="match status" value="1"/>
</dbReference>
<gene>
    <name evidence="7" type="ORF">JI744_10560</name>
</gene>
<sequence>MESALYPGADDPDLKLIETLLWDGARFPRLPLHAGRMAQSAEALGWAFDLAAFRAALATRPDAPARVRVTANRAGEVVAAFHPLPPRALGWRIAVCPVRLRSDDPWLGLKTTRRAVYDRARATMPIGIDELLFANEKGEVCEGTITNIFFDRGKGLRTPPRTSGLLPGVLREAMACPEEVLLFGDLPMVKIWVGNALRGLIPTVWA</sequence>
<evidence type="ECO:0000256" key="1">
    <source>
        <dbReference type="ARBA" id="ARBA00001933"/>
    </source>
</evidence>
<dbReference type="InterPro" id="IPR001544">
    <property type="entry name" value="Aminotrans_IV"/>
</dbReference>
<keyword evidence="7" id="KW-0808">Transferase</keyword>
<dbReference type="InterPro" id="IPR043131">
    <property type="entry name" value="BCAT-like_N"/>
</dbReference>
<dbReference type="InterPro" id="IPR036038">
    <property type="entry name" value="Aminotransferase-like"/>
</dbReference>
<dbReference type="Gene3D" id="3.20.10.10">
    <property type="entry name" value="D-amino Acid Aminotransferase, subunit A, domain 2"/>
    <property type="match status" value="1"/>
</dbReference>
<evidence type="ECO:0000256" key="6">
    <source>
        <dbReference type="RuleBase" id="RU004516"/>
    </source>
</evidence>
<evidence type="ECO:0000256" key="4">
    <source>
        <dbReference type="ARBA" id="ARBA00022898"/>
    </source>
</evidence>
<organism evidence="7 8">
    <name type="scientific">Fuscibacter oryzae</name>
    <dbReference type="NCBI Taxonomy" id="2803939"/>
    <lineage>
        <taxon>Bacteria</taxon>
        <taxon>Pseudomonadati</taxon>
        <taxon>Pseudomonadota</taxon>
        <taxon>Alphaproteobacteria</taxon>
        <taxon>Rhodobacterales</taxon>
        <taxon>Paracoccaceae</taxon>
        <taxon>Fuscibacter</taxon>
    </lineage>
</organism>
<name>A0A8J7SVD6_9RHOB</name>
<dbReference type="GO" id="GO:0008483">
    <property type="term" value="F:transaminase activity"/>
    <property type="evidence" value="ECO:0007669"/>
    <property type="project" value="UniProtKB-KW"/>
</dbReference>
<dbReference type="InterPro" id="IPR018300">
    <property type="entry name" value="Aminotrans_IV_CS"/>
</dbReference>
<keyword evidence="7" id="KW-0032">Aminotransferase</keyword>
<comment type="cofactor">
    <cofactor evidence="1 6">
        <name>pyridoxal 5'-phosphate</name>
        <dbReference type="ChEBI" id="CHEBI:597326"/>
    </cofactor>
</comment>
<dbReference type="Gene3D" id="3.30.470.10">
    <property type="match status" value="1"/>
</dbReference>
<keyword evidence="8" id="KW-1185">Reference proteome</keyword>
<evidence type="ECO:0000313" key="8">
    <source>
        <dbReference type="Proteomes" id="UP000619033"/>
    </source>
</evidence>
<evidence type="ECO:0000256" key="2">
    <source>
        <dbReference type="ARBA" id="ARBA00009320"/>
    </source>
</evidence>
<reference evidence="7" key="1">
    <citation type="submission" date="2021-01" db="EMBL/GenBank/DDBJ databases">
        <title>Genome seq and assembly of Tabrizicola sp. KVB23.</title>
        <authorList>
            <person name="Chhetri G."/>
        </authorList>
    </citation>
    <scope>NUCLEOTIDE SEQUENCE</scope>
    <source>
        <strain evidence="7">KVB23</strain>
    </source>
</reference>
<proteinExistence type="inferred from homology"/>
<dbReference type="Pfam" id="PF01063">
    <property type="entry name" value="Aminotran_4"/>
    <property type="match status" value="1"/>
</dbReference>
<dbReference type="InterPro" id="IPR043132">
    <property type="entry name" value="BCAT-like_C"/>
</dbReference>
<dbReference type="EMBL" id="JAESVP010000005">
    <property type="protein sequence ID" value="MBL4928546.1"/>
    <property type="molecule type" value="Genomic_DNA"/>
</dbReference>
<protein>
    <recommendedName>
        <fullName evidence="3">Probable branched-chain-amino-acid aminotransferase</fullName>
    </recommendedName>
</protein>
<keyword evidence="4 6" id="KW-0663">Pyridoxal phosphate</keyword>
<accession>A0A8J7SVD6</accession>
<evidence type="ECO:0000256" key="5">
    <source>
        <dbReference type="RuleBase" id="RU004106"/>
    </source>
</evidence>
<evidence type="ECO:0000313" key="7">
    <source>
        <dbReference type="EMBL" id="MBL4928546.1"/>
    </source>
</evidence>
<evidence type="ECO:0000256" key="3">
    <source>
        <dbReference type="ARBA" id="ARBA00014472"/>
    </source>
</evidence>
<comment type="caution">
    <text evidence="7">The sequence shown here is derived from an EMBL/GenBank/DDBJ whole genome shotgun (WGS) entry which is preliminary data.</text>
</comment>
<dbReference type="Proteomes" id="UP000619033">
    <property type="component" value="Unassembled WGS sequence"/>
</dbReference>
<comment type="similarity">
    <text evidence="2 5">Belongs to the class-IV pyridoxal-phosphate-dependent aminotransferase family.</text>
</comment>
<dbReference type="RefSeq" id="WP_202660525.1">
    <property type="nucleotide sequence ID" value="NZ_JAESVP010000005.1"/>
</dbReference>